<accession>A0AA86IWT6</accession>
<organism evidence="1 2">
    <name type="scientific">Yersinia phage vB_Yru_GN1</name>
    <dbReference type="NCBI Taxonomy" id="3074381"/>
    <lineage>
        <taxon>Viruses</taxon>
        <taxon>Duplodnaviria</taxon>
        <taxon>Heunggongvirae</taxon>
        <taxon>Uroviricota</taxon>
        <taxon>Caudoviricetes</taxon>
        <taxon>Caudoviricetes incertae sedis</taxon>
        <taxon>Sepahanvirus</taxon>
        <taxon>Sepahanvirus vB-Yru-GN1</taxon>
    </lineage>
</organism>
<evidence type="ECO:0000313" key="1">
    <source>
        <dbReference type="EMBL" id="BES79817.1"/>
    </source>
</evidence>
<dbReference type="EMBL" id="LC779065">
    <property type="protein sequence ID" value="BES79817.1"/>
    <property type="molecule type" value="Genomic_DNA"/>
</dbReference>
<dbReference type="Proteomes" id="UP001304813">
    <property type="component" value="Segment"/>
</dbReference>
<sequence length="123" mass="13279">MFNKLKVKSLIDSNNDLSVGIYNGTVVDVSDPGFESKGTGPVGRVRIQIPGLTDDIPIAYLPWYLGKQSFSPSPNAKMIIPPVGSQVVVEFPTNDIYNGLYSYIVVSSPPTIEKKDGSSKTNS</sequence>
<name>A0AA86IWT6_9CAUD</name>
<keyword evidence="2" id="KW-1185">Reference proteome</keyword>
<reference evidence="1 2" key="1">
    <citation type="submission" date="2023-09" db="EMBL/GenBank/DDBJ databases">
        <title>Analysis of phage genome (vB_Yru_GN1) of the bacterium (Yersinia ruckeri).</title>
        <authorList>
            <person name="Ganjoor M.S."/>
            <person name="Bouzari M."/>
            <person name="Soleimani-Delfan A."/>
        </authorList>
    </citation>
    <scope>NUCLEOTIDE SEQUENCE [LARGE SCALE GENOMIC DNA]</scope>
    <source>
        <strain evidence="2">vB_Yru_GN1</strain>
    </source>
</reference>
<evidence type="ECO:0000313" key="2">
    <source>
        <dbReference type="Proteomes" id="UP001304813"/>
    </source>
</evidence>
<protein>
    <submittedName>
        <fullName evidence="1">Structural protein</fullName>
    </submittedName>
</protein>
<proteinExistence type="predicted"/>